<evidence type="ECO:0000259" key="13">
    <source>
        <dbReference type="Pfam" id="PF00593"/>
    </source>
</evidence>
<feature type="chain" id="PRO_5045657248" evidence="12">
    <location>
        <begin position="26"/>
        <end position="795"/>
    </location>
</feature>
<dbReference type="SUPFAM" id="SSF56935">
    <property type="entry name" value="Porins"/>
    <property type="match status" value="1"/>
</dbReference>
<reference evidence="15 16" key="1">
    <citation type="submission" date="2020-03" db="EMBL/GenBank/DDBJ databases">
        <title>Genomic Encyclopedia of Type Strains, Phase IV (KMG-IV): sequencing the most valuable type-strain genomes for metagenomic binning, comparative biology and taxonomic classification.</title>
        <authorList>
            <person name="Goeker M."/>
        </authorList>
    </citation>
    <scope>NUCLEOTIDE SEQUENCE [LARGE SCALE GENOMIC DNA]</scope>
    <source>
        <strain evidence="15 16">DSM 101599</strain>
    </source>
</reference>
<evidence type="ECO:0000256" key="10">
    <source>
        <dbReference type="PROSITE-ProRule" id="PRU01360"/>
    </source>
</evidence>
<evidence type="ECO:0000256" key="4">
    <source>
        <dbReference type="ARBA" id="ARBA00022692"/>
    </source>
</evidence>
<keyword evidence="7 10" id="KW-0472">Membrane</keyword>
<evidence type="ECO:0000256" key="6">
    <source>
        <dbReference type="ARBA" id="ARBA00023077"/>
    </source>
</evidence>
<comment type="subcellular location">
    <subcellularLocation>
        <location evidence="1 10">Cell outer membrane</location>
        <topology evidence="1 10">Multi-pass membrane protein</topology>
    </subcellularLocation>
</comment>
<gene>
    <name evidence="15" type="ORF">FHR24_000881</name>
</gene>
<keyword evidence="8 15" id="KW-0675">Receptor</keyword>
<comment type="similarity">
    <text evidence="10 11">Belongs to the TonB-dependent receptor family.</text>
</comment>
<dbReference type="InterPro" id="IPR000531">
    <property type="entry name" value="Beta-barrel_TonB"/>
</dbReference>
<keyword evidence="9 10" id="KW-0998">Cell outer membrane</keyword>
<evidence type="ECO:0000256" key="7">
    <source>
        <dbReference type="ARBA" id="ARBA00023136"/>
    </source>
</evidence>
<sequence length="795" mass="89774">MFKSRYNITSILNVLCFFALFISNAQTKSTITGKITSESGKALEGVTIVVKNEYKGTVTNTNGEFVLDNVGNGNHIVQASFLGYTTQEKNINIASTNYNIDIVLKTELLEMNAVELTGKSKIRKINEQSYSVTSVSTKNLLNSSSDAKQILDRVPGVRILQEGGLGSNLSFSLNGFKGNQIKFFLDGVPMDNFGASFNLSSIPVNTIERIDVYKGVVPVWLGTDALGGAINIITNQSHNFLDTSYSYGSFNTHKASVNGAYTNPKNGFTFRGNLNYNYSDNDYKVLADIKDVNGNILETANVKRFHDRYRSVTARMVAGVVNKKFADQLLLEVIASGDDNQIQNGATMARVYGVITQESKSIINGLKYKKKDLFVEGLDVSLNSAYNINTIKTIDTLTGKVYNWYGEQINSNSQTDGEKGAPVSDLKFDNTEFTNQLNIGYLVNKHHSLSFNHAYQYFNRKEFDSKNPAKQAYFFPKSLYKNVLGLAYKYDFNQKWNTTLFGKAYLLKVNSSKEEGTNSETYIKNTILKNNIGYGVASSYFLLPNLQLKISYEHTYRMPLPDEIFGDGLLINSSENLGPEQSDNFNFNVGYNFNVAPNHHLDIKSTFVYRNAKDLIYEKVTVSSPQTNFENLAEARTIGIEGNINYKWKDFFNLGANVTYQNITDQADQTYSDYSGYQENFNKGARLPNTPYFFGNVNAGFNFKDVLYKETSLNLNYYLAFVNEYYLGWARYGNADDKATIPQQLSHNFEIAYSLKNNKYNISFECRNLTDEILYDKYRLQKPGRAFYLKLRYSL</sequence>
<evidence type="ECO:0000259" key="14">
    <source>
        <dbReference type="Pfam" id="PF07715"/>
    </source>
</evidence>
<name>A0ABX0U6M4_9FLAO</name>
<dbReference type="Gene3D" id="2.40.170.20">
    <property type="entry name" value="TonB-dependent receptor, beta-barrel domain"/>
    <property type="match status" value="1"/>
</dbReference>
<evidence type="ECO:0000256" key="9">
    <source>
        <dbReference type="ARBA" id="ARBA00023237"/>
    </source>
</evidence>
<dbReference type="InterPro" id="IPR039426">
    <property type="entry name" value="TonB-dep_rcpt-like"/>
</dbReference>
<proteinExistence type="inferred from homology"/>
<comment type="caution">
    <text evidence="15">The sequence shown here is derived from an EMBL/GenBank/DDBJ whole genome shotgun (WGS) entry which is preliminary data.</text>
</comment>
<dbReference type="SUPFAM" id="SSF49464">
    <property type="entry name" value="Carboxypeptidase regulatory domain-like"/>
    <property type="match status" value="1"/>
</dbReference>
<evidence type="ECO:0000256" key="3">
    <source>
        <dbReference type="ARBA" id="ARBA00022452"/>
    </source>
</evidence>
<keyword evidence="5 12" id="KW-0732">Signal</keyword>
<dbReference type="RefSeq" id="WP_208412284.1">
    <property type="nucleotide sequence ID" value="NZ_JAASQL010000001.1"/>
</dbReference>
<evidence type="ECO:0000313" key="16">
    <source>
        <dbReference type="Proteomes" id="UP000745859"/>
    </source>
</evidence>
<accession>A0ABX0U6M4</accession>
<feature type="signal peptide" evidence="12">
    <location>
        <begin position="1"/>
        <end position="25"/>
    </location>
</feature>
<evidence type="ECO:0000256" key="12">
    <source>
        <dbReference type="SAM" id="SignalP"/>
    </source>
</evidence>
<dbReference type="InterPro" id="IPR008969">
    <property type="entry name" value="CarboxyPept-like_regulatory"/>
</dbReference>
<organism evidence="15 16">
    <name type="scientific">Wenyingzhuangia heitensis</name>
    <dbReference type="NCBI Taxonomy" id="1487859"/>
    <lineage>
        <taxon>Bacteria</taxon>
        <taxon>Pseudomonadati</taxon>
        <taxon>Bacteroidota</taxon>
        <taxon>Flavobacteriia</taxon>
        <taxon>Flavobacteriales</taxon>
        <taxon>Flavobacteriaceae</taxon>
        <taxon>Wenyingzhuangia</taxon>
    </lineage>
</organism>
<dbReference type="Pfam" id="PF07715">
    <property type="entry name" value="Plug"/>
    <property type="match status" value="1"/>
</dbReference>
<dbReference type="Gene3D" id="2.60.40.1120">
    <property type="entry name" value="Carboxypeptidase-like, regulatory domain"/>
    <property type="match status" value="1"/>
</dbReference>
<evidence type="ECO:0000256" key="11">
    <source>
        <dbReference type="RuleBase" id="RU003357"/>
    </source>
</evidence>
<evidence type="ECO:0000256" key="2">
    <source>
        <dbReference type="ARBA" id="ARBA00022448"/>
    </source>
</evidence>
<dbReference type="Pfam" id="PF13715">
    <property type="entry name" value="CarbopepD_reg_2"/>
    <property type="match status" value="1"/>
</dbReference>
<dbReference type="InterPro" id="IPR036942">
    <property type="entry name" value="Beta-barrel_TonB_sf"/>
</dbReference>
<dbReference type="PROSITE" id="PS52016">
    <property type="entry name" value="TONB_DEPENDENT_REC_3"/>
    <property type="match status" value="1"/>
</dbReference>
<evidence type="ECO:0000256" key="1">
    <source>
        <dbReference type="ARBA" id="ARBA00004571"/>
    </source>
</evidence>
<evidence type="ECO:0000256" key="5">
    <source>
        <dbReference type="ARBA" id="ARBA00022729"/>
    </source>
</evidence>
<keyword evidence="6 11" id="KW-0798">TonB box</keyword>
<keyword evidence="4 10" id="KW-0812">Transmembrane</keyword>
<dbReference type="InterPro" id="IPR037066">
    <property type="entry name" value="Plug_dom_sf"/>
</dbReference>
<keyword evidence="2 10" id="KW-0813">Transport</keyword>
<dbReference type="Proteomes" id="UP000745859">
    <property type="component" value="Unassembled WGS sequence"/>
</dbReference>
<feature type="domain" description="TonB-dependent receptor-like beta-barrel" evidence="13">
    <location>
        <begin position="369"/>
        <end position="769"/>
    </location>
</feature>
<feature type="domain" description="TonB-dependent receptor plug" evidence="14">
    <location>
        <begin position="126"/>
        <end position="229"/>
    </location>
</feature>
<keyword evidence="3 10" id="KW-1134">Transmembrane beta strand</keyword>
<evidence type="ECO:0000256" key="8">
    <source>
        <dbReference type="ARBA" id="ARBA00023170"/>
    </source>
</evidence>
<keyword evidence="16" id="KW-1185">Reference proteome</keyword>
<dbReference type="EMBL" id="JAASQL010000001">
    <property type="protein sequence ID" value="NIJ44442.1"/>
    <property type="molecule type" value="Genomic_DNA"/>
</dbReference>
<dbReference type="PANTHER" id="PTHR30069:SF29">
    <property type="entry name" value="HEMOGLOBIN AND HEMOGLOBIN-HAPTOGLOBIN-BINDING PROTEIN 1-RELATED"/>
    <property type="match status" value="1"/>
</dbReference>
<evidence type="ECO:0000313" key="15">
    <source>
        <dbReference type="EMBL" id="NIJ44442.1"/>
    </source>
</evidence>
<protein>
    <submittedName>
        <fullName evidence="15">Outer membrane receptor protein involved in Fe transport</fullName>
    </submittedName>
</protein>
<dbReference type="InterPro" id="IPR012910">
    <property type="entry name" value="Plug_dom"/>
</dbReference>
<dbReference type="Pfam" id="PF00593">
    <property type="entry name" value="TonB_dep_Rec_b-barrel"/>
    <property type="match status" value="1"/>
</dbReference>
<dbReference type="Gene3D" id="2.170.130.10">
    <property type="entry name" value="TonB-dependent receptor, plug domain"/>
    <property type="match status" value="1"/>
</dbReference>
<dbReference type="PANTHER" id="PTHR30069">
    <property type="entry name" value="TONB-DEPENDENT OUTER MEMBRANE RECEPTOR"/>
    <property type="match status" value="1"/>
</dbReference>